<dbReference type="Pfam" id="PF00933">
    <property type="entry name" value="Glyco_hydro_3"/>
    <property type="match status" value="1"/>
</dbReference>
<dbReference type="HOGENOM" id="CLU_004542_5_1_10"/>
<keyword evidence="4 8" id="KW-0732">Signal</keyword>
<feature type="chain" id="PRO_5002997935" description="beta-glucosidase" evidence="8">
    <location>
        <begin position="20"/>
        <end position="771"/>
    </location>
</feature>
<dbReference type="Pfam" id="PF14310">
    <property type="entry name" value="Fn3-like"/>
    <property type="match status" value="1"/>
</dbReference>
<dbReference type="STRING" id="649761.HMPREF0973_03037"/>
<evidence type="ECO:0000256" key="6">
    <source>
        <dbReference type="ARBA" id="ARBA00023295"/>
    </source>
</evidence>
<gene>
    <name evidence="10" type="ORF">HMPREF0973_03037</name>
</gene>
<dbReference type="InterPro" id="IPR036881">
    <property type="entry name" value="Glyco_hydro_3_C_sf"/>
</dbReference>
<keyword evidence="6 7" id="KW-0326">Glycosidase</keyword>
<dbReference type="InterPro" id="IPR001764">
    <property type="entry name" value="Glyco_hydro_3_N"/>
</dbReference>
<accession>C9MTQ9</accession>
<evidence type="ECO:0000313" key="10">
    <source>
        <dbReference type="EMBL" id="EEX17166.1"/>
    </source>
</evidence>
<dbReference type="Gene3D" id="2.60.40.10">
    <property type="entry name" value="Immunoglobulins"/>
    <property type="match status" value="1"/>
</dbReference>
<dbReference type="EMBL" id="ACVA01000076">
    <property type="protein sequence ID" value="EEX17166.1"/>
    <property type="molecule type" value="Genomic_DNA"/>
</dbReference>
<feature type="signal peptide" evidence="8">
    <location>
        <begin position="1"/>
        <end position="19"/>
    </location>
</feature>
<dbReference type="GO" id="GO:0009251">
    <property type="term" value="P:glucan catabolic process"/>
    <property type="evidence" value="ECO:0007669"/>
    <property type="project" value="TreeGrafter"/>
</dbReference>
<reference evidence="10 11" key="1">
    <citation type="submission" date="2009-09" db="EMBL/GenBank/DDBJ databases">
        <authorList>
            <person name="Weinstock G."/>
            <person name="Sodergren E."/>
            <person name="Clifton S."/>
            <person name="Fulton L."/>
            <person name="Fulton B."/>
            <person name="Courtney L."/>
            <person name="Fronick C."/>
            <person name="Harrison M."/>
            <person name="Strong C."/>
            <person name="Farmer C."/>
            <person name="Delahaunty K."/>
            <person name="Markovic C."/>
            <person name="Hall O."/>
            <person name="Minx P."/>
            <person name="Tomlinson C."/>
            <person name="Mitreva M."/>
            <person name="Nelson J."/>
            <person name="Hou S."/>
            <person name="Wollam A."/>
            <person name="Pepin K.H."/>
            <person name="Johnson M."/>
            <person name="Bhonagiri V."/>
            <person name="Nash W.E."/>
            <person name="Warren W."/>
            <person name="Chinwalla A."/>
            <person name="Mardis E.R."/>
            <person name="Wilson R.K."/>
        </authorList>
    </citation>
    <scope>NUCLEOTIDE SEQUENCE [LARGE SCALE GENOMIC DNA]</scope>
    <source>
        <strain evidence="10 11">F0319</strain>
    </source>
</reference>
<evidence type="ECO:0000256" key="8">
    <source>
        <dbReference type="SAM" id="SignalP"/>
    </source>
</evidence>
<dbReference type="EC" id="3.2.1.21" evidence="3"/>
<evidence type="ECO:0000256" key="3">
    <source>
        <dbReference type="ARBA" id="ARBA00012744"/>
    </source>
</evidence>
<comment type="caution">
    <text evidence="10">The sequence shown here is derived from an EMBL/GenBank/DDBJ whole genome shotgun (WGS) entry which is preliminary data.</text>
</comment>
<evidence type="ECO:0000256" key="1">
    <source>
        <dbReference type="ARBA" id="ARBA00000448"/>
    </source>
</evidence>
<comment type="catalytic activity">
    <reaction evidence="1">
        <text>Hydrolysis of terminal, non-reducing beta-D-glucosyl residues with release of beta-D-glucose.</text>
        <dbReference type="EC" id="3.2.1.21"/>
    </reaction>
</comment>
<evidence type="ECO:0000256" key="5">
    <source>
        <dbReference type="ARBA" id="ARBA00022801"/>
    </source>
</evidence>
<dbReference type="Proteomes" id="UP000003327">
    <property type="component" value="Unassembled WGS sequence"/>
</dbReference>
<evidence type="ECO:0000256" key="2">
    <source>
        <dbReference type="ARBA" id="ARBA00005336"/>
    </source>
</evidence>
<comment type="similarity">
    <text evidence="2 7">Belongs to the glycosyl hydrolase 3 family.</text>
</comment>
<evidence type="ECO:0000259" key="9">
    <source>
        <dbReference type="SMART" id="SM01217"/>
    </source>
</evidence>
<dbReference type="RefSeq" id="WP_004384720.1">
    <property type="nucleotide sequence ID" value="NZ_GG698719.1"/>
</dbReference>
<dbReference type="GO" id="GO:0008422">
    <property type="term" value="F:beta-glucosidase activity"/>
    <property type="evidence" value="ECO:0007669"/>
    <property type="project" value="UniProtKB-EC"/>
</dbReference>
<dbReference type="InterPro" id="IPR019800">
    <property type="entry name" value="Glyco_hydro_3_AS"/>
</dbReference>
<dbReference type="Gene3D" id="3.40.50.1700">
    <property type="entry name" value="Glycoside hydrolase family 3 C-terminal domain"/>
    <property type="match status" value="1"/>
</dbReference>
<evidence type="ECO:0000313" key="11">
    <source>
        <dbReference type="Proteomes" id="UP000003327"/>
    </source>
</evidence>
<evidence type="ECO:0000256" key="7">
    <source>
        <dbReference type="RuleBase" id="RU361161"/>
    </source>
</evidence>
<dbReference type="PRINTS" id="PR00133">
    <property type="entry name" value="GLHYDRLASE3"/>
</dbReference>
<dbReference type="InterPro" id="IPR013783">
    <property type="entry name" value="Ig-like_fold"/>
</dbReference>
<sequence length="771" mass="86831">MMRQLLTIAIMAITMNAMAGIKEQPIYKNPKASIEQRVNDLLSRMTLEEKVGQMNQLVGIEHFKQNSASMTAEELATNTASAFYPGVTVKDMEDWTRRGLVSSFLHVLTMEEANYLQKLSMQSRLQIPLLIGIDAIHGNAKCKGNTVYPTNIGLASSFDVDMAYKIARQTAEEMRAMNMHWNFNPNVEVARDARWGRCGETFGEDPYLVTLMGVATNKGYQRNLDNVQDVLGCVKHFVGGSYSINGTNGAPCEVSERTLREVFFPPFKAAIQQGGDWNVMMSHNDLNGVPCHTNSWLMTDVLRKEWGFRGFIVSDWMDIEHCVDQHRTAANNKEAFYQSIMAGMDMHMHGPEWQTAVVELVKEGRIPESRIDESVRRILTVKFRLGLFEHPYSDAKTRDRVITDPEHKRTALEASRNSIVLLKNENDLLPLDAQKYKKVLVTGINANDQNIMGDWSELQPEDQVWTVLRGLKSVSPTTDFKFVDQGWDPRNMSQAQVNAAVAAAKDCDLNIVCCGEYMMRFRWNERTSGEDTDRDNLDLVGLQNQLIQRLNETGKPTIVVIISGRPLSLRYAAEHVPAIINAWEPGQFGGQAIAEIIYGKVNPSAKLAMTIPRSAGQISTWYNHKRSAFFHPAVCTDNKPLYPFGYGLSYTSFRYSNLKLSKQIIPNDGKTQIIASVTIENTGQRDGVEICQLYINDLVSSVSRPVKELKDFLRVELKAGEKRTVEFTITPDKLAFYDLNMNPIVEAGEFEVMIGGSSRDEDLQKATFTIQ</sequence>
<dbReference type="SUPFAM" id="SSF52279">
    <property type="entry name" value="Beta-D-glucan exohydrolase, C-terminal domain"/>
    <property type="match status" value="1"/>
</dbReference>
<dbReference type="InterPro" id="IPR026891">
    <property type="entry name" value="Fn3-like"/>
</dbReference>
<dbReference type="SUPFAM" id="SSF51445">
    <property type="entry name" value="(Trans)glycosidases"/>
    <property type="match status" value="1"/>
</dbReference>
<name>C9MTQ9_9BACT</name>
<dbReference type="SMART" id="SM01217">
    <property type="entry name" value="Fn3_like"/>
    <property type="match status" value="1"/>
</dbReference>
<organism evidence="10 11">
    <name type="scientific">Prevotella veroralis F0319</name>
    <dbReference type="NCBI Taxonomy" id="649761"/>
    <lineage>
        <taxon>Bacteria</taxon>
        <taxon>Pseudomonadati</taxon>
        <taxon>Bacteroidota</taxon>
        <taxon>Bacteroidia</taxon>
        <taxon>Bacteroidales</taxon>
        <taxon>Prevotellaceae</taxon>
        <taxon>Prevotella</taxon>
    </lineage>
</organism>
<dbReference type="PROSITE" id="PS00775">
    <property type="entry name" value="GLYCOSYL_HYDROL_F3"/>
    <property type="match status" value="1"/>
</dbReference>
<dbReference type="InterPro" id="IPR017853">
    <property type="entry name" value="GH"/>
</dbReference>
<feature type="domain" description="Fibronectin type III-like" evidence="9">
    <location>
        <begin position="689"/>
        <end position="758"/>
    </location>
</feature>
<dbReference type="Gene3D" id="3.20.20.300">
    <property type="entry name" value="Glycoside hydrolase, family 3, N-terminal domain"/>
    <property type="match status" value="1"/>
</dbReference>
<dbReference type="InterPro" id="IPR036962">
    <property type="entry name" value="Glyco_hydro_3_N_sf"/>
</dbReference>
<dbReference type="PANTHER" id="PTHR30620:SF16">
    <property type="entry name" value="LYSOSOMAL BETA GLUCOSIDASE"/>
    <property type="match status" value="1"/>
</dbReference>
<dbReference type="eggNOG" id="COG1472">
    <property type="taxonomic scope" value="Bacteria"/>
</dbReference>
<proteinExistence type="inferred from homology"/>
<dbReference type="FunFam" id="2.60.40.10:FF:000495">
    <property type="entry name" value="Periplasmic beta-glucosidase"/>
    <property type="match status" value="1"/>
</dbReference>
<dbReference type="PANTHER" id="PTHR30620">
    <property type="entry name" value="PERIPLASMIC BETA-GLUCOSIDASE-RELATED"/>
    <property type="match status" value="1"/>
</dbReference>
<protein>
    <recommendedName>
        <fullName evidence="3">beta-glucosidase</fullName>
        <ecNumber evidence="3">3.2.1.21</ecNumber>
    </recommendedName>
</protein>
<keyword evidence="5 7" id="KW-0378">Hydrolase</keyword>
<dbReference type="InterPro" id="IPR002772">
    <property type="entry name" value="Glyco_hydro_3_C"/>
</dbReference>
<dbReference type="InterPro" id="IPR051915">
    <property type="entry name" value="Cellulose_Degrad_GH3"/>
</dbReference>
<evidence type="ECO:0000256" key="4">
    <source>
        <dbReference type="ARBA" id="ARBA00022729"/>
    </source>
</evidence>
<keyword evidence="11" id="KW-1185">Reference proteome</keyword>
<dbReference type="Pfam" id="PF01915">
    <property type="entry name" value="Glyco_hydro_3_C"/>
    <property type="match status" value="1"/>
</dbReference>
<dbReference type="AlphaFoldDB" id="C9MTQ9"/>